<dbReference type="InterPro" id="IPR043429">
    <property type="entry name" value="ArtM/GltK/GlnP/TcyL/YhdX-like"/>
</dbReference>
<comment type="similarity">
    <text evidence="8">Belongs to the binding-protein-dependent transport system permease family.</text>
</comment>
<dbReference type="SUPFAM" id="SSF161098">
    <property type="entry name" value="MetI-like"/>
    <property type="match status" value="1"/>
</dbReference>
<evidence type="ECO:0000313" key="10">
    <source>
        <dbReference type="EMBL" id="KRN74991.1"/>
    </source>
</evidence>
<keyword evidence="5" id="KW-0029">Amino-acid transport</keyword>
<feature type="transmembrane region" description="Helical" evidence="8">
    <location>
        <begin position="65"/>
        <end position="90"/>
    </location>
</feature>
<dbReference type="GO" id="GO:0043190">
    <property type="term" value="C:ATP-binding cassette (ABC) transporter complex"/>
    <property type="evidence" value="ECO:0007669"/>
    <property type="project" value="InterPro"/>
</dbReference>
<keyword evidence="4 8" id="KW-0812">Transmembrane</keyword>
<comment type="caution">
    <text evidence="10">The sequence shown here is derived from an EMBL/GenBank/DDBJ whole genome shotgun (WGS) entry which is preliminary data.</text>
</comment>
<dbReference type="CDD" id="cd06261">
    <property type="entry name" value="TM_PBP2"/>
    <property type="match status" value="1"/>
</dbReference>
<dbReference type="STRING" id="1616.IV73_GL000748"/>
<evidence type="ECO:0000256" key="8">
    <source>
        <dbReference type="RuleBase" id="RU363032"/>
    </source>
</evidence>
<dbReference type="EMBL" id="JQBP01000003">
    <property type="protein sequence ID" value="KRN74991.1"/>
    <property type="molecule type" value="Genomic_DNA"/>
</dbReference>
<dbReference type="PANTHER" id="PTHR30614:SF0">
    <property type="entry name" value="L-CYSTINE TRANSPORT SYSTEM PERMEASE PROTEIN TCYL"/>
    <property type="match status" value="1"/>
</dbReference>
<dbReference type="OrthoDB" id="9805999at2"/>
<evidence type="ECO:0000256" key="5">
    <source>
        <dbReference type="ARBA" id="ARBA00022970"/>
    </source>
</evidence>
<reference evidence="10 11" key="1">
    <citation type="journal article" date="2015" name="Genome Announc.">
        <title>Expanding the biotechnology potential of lactobacilli through comparative genomics of 213 strains and associated genera.</title>
        <authorList>
            <person name="Sun Z."/>
            <person name="Harris H.M."/>
            <person name="McCann A."/>
            <person name="Guo C."/>
            <person name="Argimon S."/>
            <person name="Zhang W."/>
            <person name="Yang X."/>
            <person name="Jeffery I.B."/>
            <person name="Cooney J.C."/>
            <person name="Kagawa T.F."/>
            <person name="Liu W."/>
            <person name="Song Y."/>
            <person name="Salvetti E."/>
            <person name="Wrobel A."/>
            <person name="Rasinkangas P."/>
            <person name="Parkhill J."/>
            <person name="Rea M.C."/>
            <person name="O'Sullivan O."/>
            <person name="Ritari J."/>
            <person name="Douillard F.P."/>
            <person name="Paul Ross R."/>
            <person name="Yang R."/>
            <person name="Briner A.E."/>
            <person name="Felis G.E."/>
            <person name="de Vos W.M."/>
            <person name="Barrangou R."/>
            <person name="Klaenhammer T.R."/>
            <person name="Caufield P.W."/>
            <person name="Cui Y."/>
            <person name="Zhang H."/>
            <person name="O'Toole P.W."/>
        </authorList>
    </citation>
    <scope>NUCLEOTIDE SEQUENCE [LARGE SCALE GENOMIC DNA]</scope>
    <source>
        <strain evidence="10 11">DSM 20593</strain>
    </source>
</reference>
<evidence type="ECO:0000256" key="3">
    <source>
        <dbReference type="ARBA" id="ARBA00022475"/>
    </source>
</evidence>
<organism evidence="10 11">
    <name type="scientific">Weissella kandleri</name>
    <dbReference type="NCBI Taxonomy" id="1616"/>
    <lineage>
        <taxon>Bacteria</taxon>
        <taxon>Bacillati</taxon>
        <taxon>Bacillota</taxon>
        <taxon>Bacilli</taxon>
        <taxon>Lactobacillales</taxon>
        <taxon>Lactobacillaceae</taxon>
        <taxon>Weissella</taxon>
    </lineage>
</organism>
<accession>A0A0R2JCF0</accession>
<dbReference type="AlphaFoldDB" id="A0A0R2JCF0"/>
<dbReference type="PATRIC" id="fig|1616.3.peg.768"/>
<keyword evidence="7 8" id="KW-0472">Membrane</keyword>
<evidence type="ECO:0000256" key="2">
    <source>
        <dbReference type="ARBA" id="ARBA00022448"/>
    </source>
</evidence>
<dbReference type="PROSITE" id="PS50928">
    <property type="entry name" value="ABC_TM1"/>
    <property type="match status" value="1"/>
</dbReference>
<dbReference type="GO" id="GO:0022857">
    <property type="term" value="F:transmembrane transporter activity"/>
    <property type="evidence" value="ECO:0007669"/>
    <property type="project" value="InterPro"/>
</dbReference>
<feature type="transmembrane region" description="Helical" evidence="8">
    <location>
        <begin position="201"/>
        <end position="223"/>
    </location>
</feature>
<evidence type="ECO:0000256" key="7">
    <source>
        <dbReference type="ARBA" id="ARBA00023136"/>
    </source>
</evidence>
<dbReference type="Gene3D" id="1.10.3720.10">
    <property type="entry name" value="MetI-like"/>
    <property type="match status" value="1"/>
</dbReference>
<evidence type="ECO:0000256" key="1">
    <source>
        <dbReference type="ARBA" id="ARBA00004651"/>
    </source>
</evidence>
<feature type="domain" description="ABC transmembrane type-1" evidence="9">
    <location>
        <begin position="20"/>
        <end position="220"/>
    </location>
</feature>
<comment type="subcellular location">
    <subcellularLocation>
        <location evidence="1 8">Cell membrane</location>
        <topology evidence="1 8">Multi-pass membrane protein</topology>
    </subcellularLocation>
</comment>
<protein>
    <recommendedName>
        <fullName evidence="9">ABC transmembrane type-1 domain-containing protein</fullName>
    </recommendedName>
</protein>
<evidence type="ECO:0000313" key="11">
    <source>
        <dbReference type="Proteomes" id="UP000051655"/>
    </source>
</evidence>
<dbReference type="PANTHER" id="PTHR30614">
    <property type="entry name" value="MEMBRANE COMPONENT OF AMINO ACID ABC TRANSPORTER"/>
    <property type="match status" value="1"/>
</dbReference>
<dbReference type="RefSeq" id="WP_057754977.1">
    <property type="nucleotide sequence ID" value="NZ_JQBP01000003.1"/>
</dbReference>
<dbReference type="Proteomes" id="UP000051655">
    <property type="component" value="Unassembled WGS sequence"/>
</dbReference>
<evidence type="ECO:0000259" key="9">
    <source>
        <dbReference type="PROSITE" id="PS50928"/>
    </source>
</evidence>
<evidence type="ECO:0000256" key="6">
    <source>
        <dbReference type="ARBA" id="ARBA00022989"/>
    </source>
</evidence>
<feature type="transmembrane region" description="Helical" evidence="8">
    <location>
        <begin position="20"/>
        <end position="44"/>
    </location>
</feature>
<keyword evidence="2 8" id="KW-0813">Transport</keyword>
<keyword evidence="3" id="KW-1003">Cell membrane</keyword>
<dbReference type="Pfam" id="PF00528">
    <property type="entry name" value="BPD_transp_1"/>
    <property type="match status" value="1"/>
</dbReference>
<gene>
    <name evidence="10" type="ORF">IV73_GL000748</name>
</gene>
<dbReference type="GO" id="GO:0006865">
    <property type="term" value="P:amino acid transport"/>
    <property type="evidence" value="ECO:0007669"/>
    <property type="project" value="UniProtKB-KW"/>
</dbReference>
<dbReference type="NCBIfam" id="TIGR01726">
    <property type="entry name" value="HEQRo_perm_3TM"/>
    <property type="match status" value="1"/>
</dbReference>
<evidence type="ECO:0000256" key="4">
    <source>
        <dbReference type="ARBA" id="ARBA00022692"/>
    </source>
</evidence>
<dbReference type="InterPro" id="IPR035906">
    <property type="entry name" value="MetI-like_sf"/>
</dbReference>
<name>A0A0R2JCF0_9LACO</name>
<keyword evidence="6 8" id="KW-1133">Transmembrane helix</keyword>
<keyword evidence="11" id="KW-1185">Reference proteome</keyword>
<sequence>MSNFIDLAVEYLPELFQAALMYTIPLASISFILGLIVATLVAIVRIMHQPEQLLLKWVFRVLKGLACFYVWIFRSTPMLVQLFIVFYGLPNGNIDIFANAWVSAITVFALNTGAYASETIRASILSVDRGQTEAALSTGLTMRQTYQEIILPQAARIAVPPLSNSLISLVKDTSLASVITIVETFYLSQQIAAQNYQTLDMYLLVALVYAVITTALTFLQRWLERYTSRYMCNN</sequence>
<dbReference type="InterPro" id="IPR010065">
    <property type="entry name" value="AA_ABC_transptr_permease_3TM"/>
</dbReference>
<dbReference type="InterPro" id="IPR000515">
    <property type="entry name" value="MetI-like"/>
</dbReference>
<proteinExistence type="inferred from homology"/>
<feature type="transmembrane region" description="Helical" evidence="8">
    <location>
        <begin position="96"/>
        <end position="116"/>
    </location>
</feature>